<keyword evidence="2" id="KW-0813">Transport</keyword>
<keyword evidence="6" id="KW-1185">Reference proteome</keyword>
<sequence>MATSEYAVPTDVAKKFKYEERLNNFDSVRLRTWRSTVSIRFVYENSGASSLDLEIPRLTFLPLTFPKLREYFSLRKDYNIALTTRNNEVVANHLPVGLLYDLYGELAVVPSNAFLQGFLRCQTLHDVSTSVWNAMKQNEFLRRYSIRRIQNLTPEQHERLETAFLNLTLSAYIEASQTLMNLQGLRYVPVRLYLTPTHAIQDLITPKIEGNASTISHVMKKLAPELSNLGPVGVDVIIHGIVIEWQIKLVDLLDEATYVDGWLYLTIKKSTLPTSTVTTVEDVRDSNLAQKDDTRPA</sequence>
<dbReference type="GO" id="GO:0005776">
    <property type="term" value="C:autophagosome"/>
    <property type="evidence" value="ECO:0007669"/>
    <property type="project" value="TreeGrafter"/>
</dbReference>
<organism evidence="5 6">
    <name type="scientific">Taphrina deformans (strain PYCC 5710 / ATCC 11124 / CBS 356.35 / IMI 108563 / JCM 9778 / NBRC 8474)</name>
    <name type="common">Peach leaf curl fungus</name>
    <name type="synonym">Lalaria deformans</name>
    <dbReference type="NCBI Taxonomy" id="1097556"/>
    <lineage>
        <taxon>Eukaryota</taxon>
        <taxon>Fungi</taxon>
        <taxon>Dikarya</taxon>
        <taxon>Ascomycota</taxon>
        <taxon>Taphrinomycotina</taxon>
        <taxon>Taphrinomycetes</taxon>
        <taxon>Taphrinales</taxon>
        <taxon>Taphrinaceae</taxon>
        <taxon>Taphrina</taxon>
    </lineage>
</organism>
<dbReference type="InterPro" id="IPR048318">
    <property type="entry name" value="ATG5_UblB"/>
</dbReference>
<dbReference type="GO" id="GO:0044233">
    <property type="term" value="C:mitochondria-associated endoplasmic reticulum membrane contact site"/>
    <property type="evidence" value="ECO:0007669"/>
    <property type="project" value="TreeGrafter"/>
</dbReference>
<dbReference type="GO" id="GO:0034045">
    <property type="term" value="C:phagophore assembly site membrane"/>
    <property type="evidence" value="ECO:0007669"/>
    <property type="project" value="UniProtKB-SubCell"/>
</dbReference>
<dbReference type="Proteomes" id="UP000013776">
    <property type="component" value="Unassembled WGS sequence"/>
</dbReference>
<evidence type="ECO:0000259" key="3">
    <source>
        <dbReference type="Pfam" id="PF04106"/>
    </source>
</evidence>
<dbReference type="InterPro" id="IPR007239">
    <property type="entry name" value="Atg5"/>
</dbReference>
<accession>R4X8W6</accession>
<dbReference type="GO" id="GO:0061908">
    <property type="term" value="C:phagophore"/>
    <property type="evidence" value="ECO:0007669"/>
    <property type="project" value="TreeGrafter"/>
</dbReference>
<comment type="caution">
    <text evidence="5">The sequence shown here is derived from an EMBL/GenBank/DDBJ whole genome shotgun (WGS) entry which is preliminary data.</text>
</comment>
<evidence type="ECO:0000313" key="6">
    <source>
        <dbReference type="Proteomes" id="UP000013776"/>
    </source>
</evidence>
<dbReference type="GO" id="GO:0000422">
    <property type="term" value="P:autophagy of mitochondrion"/>
    <property type="evidence" value="ECO:0007669"/>
    <property type="project" value="TreeGrafter"/>
</dbReference>
<dbReference type="GO" id="GO:0034727">
    <property type="term" value="P:piecemeal microautophagy of the nucleus"/>
    <property type="evidence" value="ECO:0007669"/>
    <property type="project" value="TreeGrafter"/>
</dbReference>
<evidence type="ECO:0000256" key="2">
    <source>
        <dbReference type="RuleBase" id="RU361202"/>
    </source>
</evidence>
<reference evidence="5 6" key="1">
    <citation type="journal article" date="2013" name="MBio">
        <title>Genome sequencing of the plant pathogen Taphrina deformans, the causal agent of peach leaf curl.</title>
        <authorList>
            <person name="Cisse O.H."/>
            <person name="Almeida J.M.G.C.F."/>
            <person name="Fonseca A."/>
            <person name="Kumar A.A."/>
            <person name="Salojaervi J."/>
            <person name="Overmyer K."/>
            <person name="Hauser P.M."/>
            <person name="Pagni M."/>
        </authorList>
    </citation>
    <scope>NUCLEOTIDE SEQUENCE [LARGE SCALE GENOMIC DNA]</scope>
    <source>
        <strain evidence="6">PYCC 5710 / ATCC 11124 / CBS 356.35 / IMI 108563 / JCM 9778 / NBRC 8474</strain>
    </source>
</reference>
<dbReference type="OrthoDB" id="272162at2759"/>
<keyword evidence="2" id="KW-0472">Membrane</keyword>
<proteinExistence type="inferred from homology"/>
<keyword evidence="2" id="KW-0832">Ubl conjugation</keyword>
<dbReference type="AlphaFoldDB" id="R4X8W6"/>
<dbReference type="PANTHER" id="PTHR13040:SF2">
    <property type="entry name" value="AUTOPHAGY PROTEIN 5"/>
    <property type="match status" value="1"/>
</dbReference>
<name>R4X8W6_TAPDE</name>
<evidence type="ECO:0000259" key="4">
    <source>
        <dbReference type="Pfam" id="PF20638"/>
    </source>
</evidence>
<dbReference type="InterPro" id="IPR042527">
    <property type="entry name" value="Atg5_UblA_dom_sf"/>
</dbReference>
<comment type="subcellular location">
    <subcellularLocation>
        <location evidence="1 2">Preautophagosomal structure membrane</location>
        <topology evidence="1 2">Peripheral membrane protein</topology>
    </subcellularLocation>
</comment>
<gene>
    <name evidence="5" type="ORF">TAPDE_002037</name>
</gene>
<keyword evidence="2" id="KW-0072">Autophagy</keyword>
<dbReference type="GO" id="GO:0034274">
    <property type="term" value="C:Atg12-Atg5-Atg16 complex"/>
    <property type="evidence" value="ECO:0007669"/>
    <property type="project" value="TreeGrafter"/>
</dbReference>
<dbReference type="InterPro" id="IPR042526">
    <property type="entry name" value="Atg5_HR"/>
</dbReference>
<dbReference type="Gene3D" id="3.10.20.620">
    <property type="match status" value="1"/>
</dbReference>
<dbReference type="PANTHER" id="PTHR13040">
    <property type="entry name" value="AUTOPHAGY PROTEIN 5"/>
    <property type="match status" value="1"/>
</dbReference>
<dbReference type="InterPro" id="IPR048939">
    <property type="entry name" value="ATG5_UblA"/>
</dbReference>
<protein>
    <recommendedName>
        <fullName evidence="2">Autophagy protein 5</fullName>
    </recommendedName>
</protein>
<evidence type="ECO:0000313" key="5">
    <source>
        <dbReference type="EMBL" id="CCG82099.1"/>
    </source>
</evidence>
<dbReference type="Pfam" id="PF04106">
    <property type="entry name" value="ATG5_UblB"/>
    <property type="match status" value="1"/>
</dbReference>
<dbReference type="STRING" id="1097556.R4X8W6"/>
<keyword evidence="2" id="KW-1017">Isopeptide bond</keyword>
<comment type="similarity">
    <text evidence="2">Belongs to the ATG5 family.</text>
</comment>
<comment type="subunit">
    <text evidence="2">Conjugated with ATG12.</text>
</comment>
<dbReference type="Gene3D" id="3.10.20.90">
    <property type="entry name" value="Phosphatidylinositol 3-kinase Catalytic Subunit, Chain A, domain 1"/>
    <property type="match status" value="1"/>
</dbReference>
<feature type="domain" description="Autophagy protein ATG5 UblB" evidence="3">
    <location>
        <begin position="187"/>
        <end position="267"/>
    </location>
</feature>
<dbReference type="VEuPathDB" id="FungiDB:TAPDE_002037"/>
<comment type="function">
    <text evidence="2">Involved in cytoplasm to vacuole transport (Cvt) and autophagic vesicle formation.</text>
</comment>
<feature type="domain" description="Autophagy protein ATG5 UblA" evidence="4">
    <location>
        <begin position="33"/>
        <end position="106"/>
    </location>
</feature>
<evidence type="ECO:0000256" key="1">
    <source>
        <dbReference type="ARBA" id="ARBA00004623"/>
    </source>
</evidence>
<dbReference type="Pfam" id="PF20638">
    <property type="entry name" value="ATG5_UblA"/>
    <property type="match status" value="1"/>
</dbReference>
<dbReference type="Gene3D" id="1.10.246.190">
    <property type="entry name" value="Autophagy protein Apg5, helix rich domain"/>
    <property type="match status" value="1"/>
</dbReference>
<dbReference type="EMBL" id="CAHR02000070">
    <property type="protein sequence ID" value="CCG82099.1"/>
    <property type="molecule type" value="Genomic_DNA"/>
</dbReference>
<dbReference type="eggNOG" id="KOG2976">
    <property type="taxonomic scope" value="Eukaryota"/>
</dbReference>
<dbReference type="GO" id="GO:0006995">
    <property type="term" value="P:cellular response to nitrogen starvation"/>
    <property type="evidence" value="ECO:0007669"/>
    <property type="project" value="TreeGrafter"/>
</dbReference>
<dbReference type="GO" id="GO:0019776">
    <property type="term" value="F:Atg8-family ligase activity"/>
    <property type="evidence" value="ECO:0007669"/>
    <property type="project" value="TreeGrafter"/>
</dbReference>